<dbReference type="EMBL" id="BARS01038418">
    <property type="protein sequence ID" value="GAG22367.1"/>
    <property type="molecule type" value="Genomic_DNA"/>
</dbReference>
<name>X0WGP4_9ZZZZ</name>
<accession>X0WGP4</accession>
<evidence type="ECO:0000313" key="1">
    <source>
        <dbReference type="EMBL" id="GAG22367.1"/>
    </source>
</evidence>
<reference evidence="1" key="1">
    <citation type="journal article" date="2014" name="Front. Microbiol.">
        <title>High frequency of phylogenetically diverse reductive dehalogenase-homologous genes in deep subseafloor sedimentary metagenomes.</title>
        <authorList>
            <person name="Kawai M."/>
            <person name="Futagami T."/>
            <person name="Toyoda A."/>
            <person name="Takaki Y."/>
            <person name="Nishi S."/>
            <person name="Hori S."/>
            <person name="Arai W."/>
            <person name="Tsubouchi T."/>
            <person name="Morono Y."/>
            <person name="Uchiyama I."/>
            <person name="Ito T."/>
            <person name="Fujiyama A."/>
            <person name="Inagaki F."/>
            <person name="Takami H."/>
        </authorList>
    </citation>
    <scope>NUCLEOTIDE SEQUENCE</scope>
    <source>
        <strain evidence="1">Expedition CK06-06</strain>
    </source>
</reference>
<gene>
    <name evidence="1" type="ORF">S01H1_58788</name>
</gene>
<protein>
    <submittedName>
        <fullName evidence="1">Uncharacterized protein</fullName>
    </submittedName>
</protein>
<organism evidence="1">
    <name type="scientific">marine sediment metagenome</name>
    <dbReference type="NCBI Taxonomy" id="412755"/>
    <lineage>
        <taxon>unclassified sequences</taxon>
        <taxon>metagenomes</taxon>
        <taxon>ecological metagenomes</taxon>
    </lineage>
</organism>
<proteinExistence type="predicted"/>
<feature type="non-terminal residue" evidence="1">
    <location>
        <position position="46"/>
    </location>
</feature>
<dbReference type="AlphaFoldDB" id="X0WGP4"/>
<sequence>MQNRTIFCLMPICATLGFIICAILPAEAQDLPEFQKVPITLKTSDV</sequence>
<comment type="caution">
    <text evidence="1">The sequence shown here is derived from an EMBL/GenBank/DDBJ whole genome shotgun (WGS) entry which is preliminary data.</text>
</comment>